<organism evidence="2 3">
    <name type="scientific">Penicillium argentinense</name>
    <dbReference type="NCBI Taxonomy" id="1131581"/>
    <lineage>
        <taxon>Eukaryota</taxon>
        <taxon>Fungi</taxon>
        <taxon>Dikarya</taxon>
        <taxon>Ascomycota</taxon>
        <taxon>Pezizomycotina</taxon>
        <taxon>Eurotiomycetes</taxon>
        <taxon>Eurotiomycetidae</taxon>
        <taxon>Eurotiales</taxon>
        <taxon>Aspergillaceae</taxon>
        <taxon>Penicillium</taxon>
    </lineage>
</organism>
<dbReference type="AlphaFoldDB" id="A0A9W9KMQ9"/>
<dbReference type="Proteomes" id="UP001149074">
    <property type="component" value="Unassembled WGS sequence"/>
</dbReference>
<evidence type="ECO:0000256" key="1">
    <source>
        <dbReference type="SAM" id="MobiDB-lite"/>
    </source>
</evidence>
<sequence>MAQNSNNCGRHDFKVNDRLNVQNSNVERDGAVPDVHSEFQQHHGKGGASENNECPHIREQRADPTNNGVREDIAASNRFMPQAGKPAGVYSNQEEGYASEEAPEEDRRRKDIPASNRFMPQAGKPTGTSLL</sequence>
<feature type="region of interest" description="Disordered" evidence="1">
    <location>
        <begin position="1"/>
        <end position="131"/>
    </location>
</feature>
<evidence type="ECO:0000313" key="2">
    <source>
        <dbReference type="EMBL" id="KAJ5111196.1"/>
    </source>
</evidence>
<feature type="compositionally biased region" description="Basic and acidic residues" evidence="1">
    <location>
        <begin position="53"/>
        <end position="62"/>
    </location>
</feature>
<comment type="caution">
    <text evidence="2">The sequence shown here is derived from an EMBL/GenBank/DDBJ whole genome shotgun (WGS) entry which is preliminary data.</text>
</comment>
<accession>A0A9W9KMQ9</accession>
<dbReference type="EMBL" id="JAPQKI010000002">
    <property type="protein sequence ID" value="KAJ5111196.1"/>
    <property type="molecule type" value="Genomic_DNA"/>
</dbReference>
<protein>
    <submittedName>
        <fullName evidence="2">Uncharacterized protein</fullName>
    </submittedName>
</protein>
<dbReference type="RefSeq" id="XP_056479266.1">
    <property type="nucleotide sequence ID" value="XM_056614225.1"/>
</dbReference>
<dbReference type="GeneID" id="81353204"/>
<keyword evidence="3" id="KW-1185">Reference proteome</keyword>
<feature type="compositionally biased region" description="Basic and acidic residues" evidence="1">
    <location>
        <begin position="26"/>
        <end position="41"/>
    </location>
</feature>
<reference evidence="2" key="2">
    <citation type="journal article" date="2023" name="IMA Fungus">
        <title>Comparative genomic study of the Penicillium genus elucidates a diverse pangenome and 15 lateral gene transfer events.</title>
        <authorList>
            <person name="Petersen C."/>
            <person name="Sorensen T."/>
            <person name="Nielsen M.R."/>
            <person name="Sondergaard T.E."/>
            <person name="Sorensen J.L."/>
            <person name="Fitzpatrick D.A."/>
            <person name="Frisvad J.C."/>
            <person name="Nielsen K.L."/>
        </authorList>
    </citation>
    <scope>NUCLEOTIDE SEQUENCE</scope>
    <source>
        <strain evidence="2">IBT 30761</strain>
    </source>
</reference>
<proteinExistence type="predicted"/>
<evidence type="ECO:0000313" key="3">
    <source>
        <dbReference type="Proteomes" id="UP001149074"/>
    </source>
</evidence>
<gene>
    <name evidence="2" type="ORF">N7532_001731</name>
</gene>
<name>A0A9W9KMQ9_9EURO</name>
<dbReference type="OrthoDB" id="2590867at2759"/>
<reference evidence="2" key="1">
    <citation type="submission" date="2022-11" db="EMBL/GenBank/DDBJ databases">
        <authorList>
            <person name="Petersen C."/>
        </authorList>
    </citation>
    <scope>NUCLEOTIDE SEQUENCE</scope>
    <source>
        <strain evidence="2">IBT 30761</strain>
    </source>
</reference>